<evidence type="ECO:0000259" key="8">
    <source>
        <dbReference type="Pfam" id="PF01490"/>
    </source>
</evidence>
<evidence type="ECO:0000256" key="2">
    <source>
        <dbReference type="ARBA" id="ARBA00022448"/>
    </source>
</evidence>
<keyword evidence="6 7" id="KW-0472">Membrane</keyword>
<keyword evidence="4" id="KW-0029">Amino-acid transport</keyword>
<evidence type="ECO:0000256" key="3">
    <source>
        <dbReference type="ARBA" id="ARBA00022692"/>
    </source>
</evidence>
<dbReference type="GO" id="GO:0016020">
    <property type="term" value="C:membrane"/>
    <property type="evidence" value="ECO:0007669"/>
    <property type="project" value="UniProtKB-SubCell"/>
</dbReference>
<keyword evidence="5 7" id="KW-1133">Transmembrane helix</keyword>
<dbReference type="PANTHER" id="PTHR48017">
    <property type="entry name" value="OS05G0424000 PROTEIN-RELATED"/>
    <property type="match status" value="1"/>
</dbReference>
<evidence type="ECO:0000256" key="7">
    <source>
        <dbReference type="SAM" id="Phobius"/>
    </source>
</evidence>
<evidence type="ECO:0000256" key="5">
    <source>
        <dbReference type="ARBA" id="ARBA00022989"/>
    </source>
</evidence>
<evidence type="ECO:0000256" key="1">
    <source>
        <dbReference type="ARBA" id="ARBA00004370"/>
    </source>
</evidence>
<feature type="transmembrane region" description="Helical" evidence="7">
    <location>
        <begin position="75"/>
        <end position="95"/>
    </location>
</feature>
<keyword evidence="3 7" id="KW-0812">Transmembrane</keyword>
<feature type="transmembrane region" description="Helical" evidence="7">
    <location>
        <begin position="235"/>
        <end position="257"/>
    </location>
</feature>
<dbReference type="Pfam" id="PF01490">
    <property type="entry name" value="Aa_trans"/>
    <property type="match status" value="1"/>
</dbReference>
<comment type="subcellular location">
    <subcellularLocation>
        <location evidence="1">Membrane</location>
    </subcellularLocation>
</comment>
<evidence type="ECO:0000256" key="4">
    <source>
        <dbReference type="ARBA" id="ARBA00022970"/>
    </source>
</evidence>
<keyword evidence="10" id="KW-1185">Reference proteome</keyword>
<dbReference type="OrthoDB" id="40134at2759"/>
<name>A0A8T2V9A8_CERRI</name>
<feature type="transmembrane region" description="Helical" evidence="7">
    <location>
        <begin position="204"/>
        <end position="223"/>
    </location>
</feature>
<comment type="caution">
    <text evidence="9">The sequence shown here is derived from an EMBL/GenBank/DDBJ whole genome shotgun (WGS) entry which is preliminary data.</text>
</comment>
<keyword evidence="2" id="KW-0813">Transport</keyword>
<accession>A0A8T2V9A8</accession>
<sequence length="275" mass="30417">MTVSLCDATDGCHFHGTYGGVVAIGNTTETQKAWLICQALGNVAFAYSYSMILIEIQDTLKSPPPENKSMRKATSVGIGVTTIFYMLSGCVGYAAFGNDAPGNILMGFESYGPYWLIDFANACVVVHLVGAYQVFSQPVYACVEEFVYEGSSGSGFIYKEFVLSLPMDWTYRFNIFQLLWRSAFVVACTLVAMLLPFFNDILGILGALGFWPLTVYYPVEMFIAQMQVRKWTKEWLTLQVVSATCLLISVAAAIGSIEGVIQDLKVYKPFKTILR</sequence>
<feature type="transmembrane region" description="Helical" evidence="7">
    <location>
        <begin position="178"/>
        <end position="198"/>
    </location>
</feature>
<protein>
    <recommendedName>
        <fullName evidence="8">Amino acid transporter transmembrane domain-containing protein</fullName>
    </recommendedName>
</protein>
<evidence type="ECO:0000313" key="9">
    <source>
        <dbReference type="EMBL" id="KAH7442285.1"/>
    </source>
</evidence>
<gene>
    <name evidence="9" type="ORF">KP509_03G080300</name>
</gene>
<dbReference type="Proteomes" id="UP000825935">
    <property type="component" value="Chromosome 3"/>
</dbReference>
<reference evidence="9" key="1">
    <citation type="submission" date="2021-08" db="EMBL/GenBank/DDBJ databases">
        <title>WGS assembly of Ceratopteris richardii.</title>
        <authorList>
            <person name="Marchant D.B."/>
            <person name="Chen G."/>
            <person name="Jenkins J."/>
            <person name="Shu S."/>
            <person name="Leebens-Mack J."/>
            <person name="Grimwood J."/>
            <person name="Schmutz J."/>
            <person name="Soltis P."/>
            <person name="Soltis D."/>
            <person name="Chen Z.-H."/>
        </authorList>
    </citation>
    <scope>NUCLEOTIDE SEQUENCE</scope>
    <source>
        <strain evidence="9">Whitten #5841</strain>
        <tissue evidence="9">Leaf</tissue>
    </source>
</reference>
<evidence type="ECO:0000313" key="10">
    <source>
        <dbReference type="Proteomes" id="UP000825935"/>
    </source>
</evidence>
<proteinExistence type="predicted"/>
<dbReference type="EMBL" id="CM035408">
    <property type="protein sequence ID" value="KAH7442285.1"/>
    <property type="molecule type" value="Genomic_DNA"/>
</dbReference>
<dbReference type="GO" id="GO:0006865">
    <property type="term" value="P:amino acid transport"/>
    <property type="evidence" value="ECO:0007669"/>
    <property type="project" value="UniProtKB-KW"/>
</dbReference>
<organism evidence="9 10">
    <name type="scientific">Ceratopteris richardii</name>
    <name type="common">Triangle waterfern</name>
    <dbReference type="NCBI Taxonomy" id="49495"/>
    <lineage>
        <taxon>Eukaryota</taxon>
        <taxon>Viridiplantae</taxon>
        <taxon>Streptophyta</taxon>
        <taxon>Embryophyta</taxon>
        <taxon>Tracheophyta</taxon>
        <taxon>Polypodiopsida</taxon>
        <taxon>Polypodiidae</taxon>
        <taxon>Polypodiales</taxon>
        <taxon>Pteridineae</taxon>
        <taxon>Pteridaceae</taxon>
        <taxon>Parkerioideae</taxon>
        <taxon>Ceratopteris</taxon>
    </lineage>
</organism>
<feature type="domain" description="Amino acid transporter transmembrane" evidence="8">
    <location>
        <begin position="28"/>
        <end position="261"/>
    </location>
</feature>
<dbReference type="InterPro" id="IPR013057">
    <property type="entry name" value="AA_transpt_TM"/>
</dbReference>
<dbReference type="AlphaFoldDB" id="A0A8T2V9A8"/>
<feature type="transmembrane region" description="Helical" evidence="7">
    <location>
        <begin position="115"/>
        <end position="135"/>
    </location>
</feature>
<evidence type="ECO:0000256" key="6">
    <source>
        <dbReference type="ARBA" id="ARBA00023136"/>
    </source>
</evidence>